<dbReference type="EMBL" id="JBHSFO010000009">
    <property type="protein sequence ID" value="MFC4604995.1"/>
    <property type="molecule type" value="Genomic_DNA"/>
</dbReference>
<sequence>MSGYPLLLSPLRLGPVTLRNRVVFAAHLTNSAVDGLPTAQHAAYYAARARGGAGLVITEEHCVHPTDRPYEKLIAGYRPEVVDGYRRITEAVHQHGAVVLAQLNHNGGQGTGMYTGLPVWAPSPIPDPLFREVPKAVDEAEIAELVAGYARVAEHCRLGGFDGVEIQCSQSSILRAFLSPDANRRADRYGGSLANRARMLLAVVAAVRAALGPELVLGVRLTGEEGIAGGIHLDEAVEVAAMVEATGLVDYLNTSIGMATESLHLIEASMAVPRGYSLFIPSAIRRRVRLPVVGVGRFTGPEQAERALVEGHCDLVGVVRGQIADPDFAAKAAAGAAAEIRTCLSCNQECVGRVGLNRWLGCVENPRAGRESVPLPMPPRRGLRVCVVGGGPAGLAAAATAAERGHRVTLFESGELLGGQVRTAAVGAGRAELLEMVRVLTAQGARAGVDVRTGTTATAEMLRAERPDAVLLATGARPRRPPWAGDLTAVVDVRDVLEGRFAPTGRILLVDELGFHQGTSTAELLAERGCRVTVATNAMVVGQDLGLTLDLEGWRARAHRLGIDSWTDVVPMSATADAGGVRVSLLHHPTGVTREVVVDAVVCSVHQDPVTELWRELAGGDIEVHRIGDALAPRRADAAVVEGHRVAVAL</sequence>
<keyword evidence="9" id="KW-0411">Iron-sulfur</keyword>
<dbReference type="Gene3D" id="3.20.20.70">
    <property type="entry name" value="Aldolase class I"/>
    <property type="match status" value="1"/>
</dbReference>
<gene>
    <name evidence="12" type="ORF">ACFO6S_14950</name>
</gene>
<feature type="domain" description="FAD/NAD(P)-binding" evidence="11">
    <location>
        <begin position="384"/>
        <end position="614"/>
    </location>
</feature>
<dbReference type="SUPFAM" id="SSF51905">
    <property type="entry name" value="FAD/NAD(P)-binding domain"/>
    <property type="match status" value="1"/>
</dbReference>
<comment type="cofactor">
    <cofactor evidence="1">
        <name>FMN</name>
        <dbReference type="ChEBI" id="CHEBI:58210"/>
    </cofactor>
</comment>
<keyword evidence="7" id="KW-0560">Oxidoreductase</keyword>
<dbReference type="InterPro" id="IPR036188">
    <property type="entry name" value="FAD/NAD-bd_sf"/>
</dbReference>
<dbReference type="PRINTS" id="PR00368">
    <property type="entry name" value="FADPNR"/>
</dbReference>
<name>A0ABV9FSH8_9NOCA</name>
<protein>
    <submittedName>
        <fullName evidence="12">Mycofactocin system FadH/OYE family oxidoreductase 2</fullName>
    </submittedName>
</protein>
<keyword evidence="5" id="KW-0288">FMN</keyword>
<dbReference type="PANTHER" id="PTHR42917">
    <property type="entry name" value="2,4-DIENOYL-COA REDUCTASE"/>
    <property type="match status" value="1"/>
</dbReference>
<dbReference type="InterPro" id="IPR023753">
    <property type="entry name" value="FAD/NAD-binding_dom"/>
</dbReference>
<dbReference type="InterPro" id="IPR051793">
    <property type="entry name" value="NADH:flavin_oxidoreductase"/>
</dbReference>
<evidence type="ECO:0000256" key="6">
    <source>
        <dbReference type="ARBA" id="ARBA00022723"/>
    </source>
</evidence>
<dbReference type="PRINTS" id="PR00411">
    <property type="entry name" value="PNDRDTASEI"/>
</dbReference>
<dbReference type="InterPro" id="IPR001155">
    <property type="entry name" value="OxRdtase_FMN_N"/>
</dbReference>
<evidence type="ECO:0000313" key="13">
    <source>
        <dbReference type="Proteomes" id="UP001595914"/>
    </source>
</evidence>
<evidence type="ECO:0000256" key="1">
    <source>
        <dbReference type="ARBA" id="ARBA00001917"/>
    </source>
</evidence>
<dbReference type="Pfam" id="PF07992">
    <property type="entry name" value="Pyr_redox_2"/>
    <property type="match status" value="1"/>
</dbReference>
<evidence type="ECO:0000313" key="12">
    <source>
        <dbReference type="EMBL" id="MFC4604995.1"/>
    </source>
</evidence>
<dbReference type="NCBIfam" id="TIGR03997">
    <property type="entry name" value="mycofact_OYE_2"/>
    <property type="match status" value="1"/>
</dbReference>
<dbReference type="InterPro" id="IPR023987">
    <property type="entry name" value="CHP03977_oxidoreductase"/>
</dbReference>
<evidence type="ECO:0000256" key="2">
    <source>
        <dbReference type="ARBA" id="ARBA00001966"/>
    </source>
</evidence>
<dbReference type="Pfam" id="PF00724">
    <property type="entry name" value="Oxidored_FMN"/>
    <property type="match status" value="1"/>
</dbReference>
<evidence type="ECO:0000256" key="9">
    <source>
        <dbReference type="ARBA" id="ARBA00023014"/>
    </source>
</evidence>
<dbReference type="Proteomes" id="UP001595914">
    <property type="component" value="Unassembled WGS sequence"/>
</dbReference>
<dbReference type="SUPFAM" id="SSF51395">
    <property type="entry name" value="FMN-linked oxidoreductases"/>
    <property type="match status" value="1"/>
</dbReference>
<dbReference type="PANTHER" id="PTHR42917:SF2">
    <property type="entry name" value="2,4-DIENOYL-COA REDUCTASE [(2E)-ENOYL-COA-PRODUCING]"/>
    <property type="match status" value="1"/>
</dbReference>
<reference evidence="13" key="1">
    <citation type="journal article" date="2019" name="Int. J. Syst. Evol. Microbiol.">
        <title>The Global Catalogue of Microorganisms (GCM) 10K type strain sequencing project: providing services to taxonomists for standard genome sequencing and annotation.</title>
        <authorList>
            <consortium name="The Broad Institute Genomics Platform"/>
            <consortium name="The Broad Institute Genome Sequencing Center for Infectious Disease"/>
            <person name="Wu L."/>
            <person name="Ma J."/>
        </authorList>
    </citation>
    <scope>NUCLEOTIDE SEQUENCE [LARGE SCALE GENOMIC DNA]</scope>
    <source>
        <strain evidence="13">CCUG 54520</strain>
    </source>
</reference>
<evidence type="ECO:0000259" key="10">
    <source>
        <dbReference type="Pfam" id="PF00724"/>
    </source>
</evidence>
<evidence type="ECO:0000259" key="11">
    <source>
        <dbReference type="Pfam" id="PF07992"/>
    </source>
</evidence>
<keyword evidence="13" id="KW-1185">Reference proteome</keyword>
<evidence type="ECO:0000256" key="4">
    <source>
        <dbReference type="ARBA" id="ARBA00022630"/>
    </source>
</evidence>
<evidence type="ECO:0000256" key="7">
    <source>
        <dbReference type="ARBA" id="ARBA00023002"/>
    </source>
</evidence>
<feature type="domain" description="NADH:flavin oxidoreductase/NADH oxidase N-terminal" evidence="10">
    <location>
        <begin position="7"/>
        <end position="336"/>
    </location>
</feature>
<comment type="cofactor">
    <cofactor evidence="2">
        <name>[4Fe-4S] cluster</name>
        <dbReference type="ChEBI" id="CHEBI:49883"/>
    </cofactor>
</comment>
<keyword evidence="6" id="KW-0479">Metal-binding</keyword>
<evidence type="ECO:0000256" key="5">
    <source>
        <dbReference type="ARBA" id="ARBA00022643"/>
    </source>
</evidence>
<dbReference type="RefSeq" id="WP_378418259.1">
    <property type="nucleotide sequence ID" value="NZ_JBHSFO010000009.1"/>
</dbReference>
<keyword evidence="8" id="KW-0408">Iron</keyword>
<comment type="caution">
    <text evidence="12">The sequence shown here is derived from an EMBL/GenBank/DDBJ whole genome shotgun (WGS) entry which is preliminary data.</text>
</comment>
<dbReference type="InterPro" id="IPR013785">
    <property type="entry name" value="Aldolase_TIM"/>
</dbReference>
<proteinExistence type="inferred from homology"/>
<dbReference type="Gene3D" id="3.50.50.60">
    <property type="entry name" value="FAD/NAD(P)-binding domain"/>
    <property type="match status" value="1"/>
</dbReference>
<accession>A0ABV9FSH8</accession>
<organism evidence="12 13">
    <name type="scientific">Rhodococcus kronopolitis</name>
    <dbReference type="NCBI Taxonomy" id="1460226"/>
    <lineage>
        <taxon>Bacteria</taxon>
        <taxon>Bacillati</taxon>
        <taxon>Actinomycetota</taxon>
        <taxon>Actinomycetes</taxon>
        <taxon>Mycobacteriales</taxon>
        <taxon>Nocardiaceae</taxon>
        <taxon>Rhodococcus</taxon>
    </lineage>
</organism>
<keyword evidence="4" id="KW-0285">Flavoprotein</keyword>
<comment type="similarity">
    <text evidence="3">In the N-terminal section; belongs to the NADH:flavin oxidoreductase/NADH oxidase family.</text>
</comment>
<evidence type="ECO:0000256" key="3">
    <source>
        <dbReference type="ARBA" id="ARBA00011048"/>
    </source>
</evidence>
<dbReference type="Gene3D" id="3.40.50.720">
    <property type="entry name" value="NAD(P)-binding Rossmann-like Domain"/>
    <property type="match status" value="1"/>
</dbReference>
<evidence type="ECO:0000256" key="8">
    <source>
        <dbReference type="ARBA" id="ARBA00023004"/>
    </source>
</evidence>